<dbReference type="GO" id="GO:0005737">
    <property type="term" value="C:cytoplasm"/>
    <property type="evidence" value="ECO:0007669"/>
    <property type="project" value="UniProtKB-SubCell"/>
</dbReference>
<gene>
    <name evidence="8" type="primary">mobA</name>
    <name evidence="10" type="ORF">FRY74_00900</name>
</gene>
<evidence type="ECO:0000256" key="2">
    <source>
        <dbReference type="ARBA" id="ARBA00022679"/>
    </source>
</evidence>
<feature type="binding site" evidence="8">
    <location>
        <position position="64"/>
    </location>
    <ligand>
        <name>GTP</name>
        <dbReference type="ChEBI" id="CHEBI:37565"/>
    </ligand>
</feature>
<dbReference type="RefSeq" id="WP_147097708.1">
    <property type="nucleotide sequence ID" value="NZ_VOOS01000001.1"/>
</dbReference>
<comment type="caution">
    <text evidence="10">The sequence shown here is derived from an EMBL/GenBank/DDBJ whole genome shotgun (WGS) entry which is preliminary data.</text>
</comment>
<dbReference type="Proteomes" id="UP000321721">
    <property type="component" value="Unassembled WGS sequence"/>
</dbReference>
<evidence type="ECO:0000313" key="11">
    <source>
        <dbReference type="Proteomes" id="UP000321721"/>
    </source>
</evidence>
<evidence type="ECO:0000256" key="4">
    <source>
        <dbReference type="ARBA" id="ARBA00022741"/>
    </source>
</evidence>
<dbReference type="InterPro" id="IPR013482">
    <property type="entry name" value="Molybde_CF_guanTrfase"/>
</dbReference>
<comment type="similarity">
    <text evidence="8">Belongs to the MobA family.</text>
</comment>
<dbReference type="InterPro" id="IPR029044">
    <property type="entry name" value="Nucleotide-diphossugar_trans"/>
</dbReference>
<comment type="cofactor">
    <cofactor evidence="8">
        <name>Mg(2+)</name>
        <dbReference type="ChEBI" id="CHEBI:18420"/>
    </cofactor>
</comment>
<organism evidence="10 11">
    <name type="scientific">Vicingus serpentipes</name>
    <dbReference type="NCBI Taxonomy" id="1926625"/>
    <lineage>
        <taxon>Bacteria</taxon>
        <taxon>Pseudomonadati</taxon>
        <taxon>Bacteroidota</taxon>
        <taxon>Flavobacteriia</taxon>
        <taxon>Flavobacteriales</taxon>
        <taxon>Vicingaceae</taxon>
        <taxon>Vicingus</taxon>
    </lineage>
</organism>
<protein>
    <recommendedName>
        <fullName evidence="8">Probable molybdenum cofactor guanylyltransferase</fullName>
        <shortName evidence="8">MoCo guanylyltransferase</shortName>
        <ecNumber evidence="8">2.7.7.77</ecNumber>
    </recommendedName>
    <alternativeName>
        <fullName evidence="8">GTP:molybdopterin guanylyltransferase</fullName>
    </alternativeName>
    <alternativeName>
        <fullName evidence="8">Mo-MPT guanylyltransferase</fullName>
    </alternativeName>
    <alternativeName>
        <fullName evidence="8">Molybdopterin guanylyltransferase</fullName>
    </alternativeName>
    <alternativeName>
        <fullName evidence="8">Molybdopterin-guanine dinucleotide synthase</fullName>
        <shortName evidence="8">MGD synthase</shortName>
    </alternativeName>
</protein>
<comment type="domain">
    <text evidence="8">The N-terminal domain determines nucleotide recognition and specific binding, while the C-terminal domain determines the specific binding to the target protein.</text>
</comment>
<keyword evidence="4 8" id="KW-0547">Nucleotide-binding</keyword>
<keyword evidence="6 8" id="KW-0342">GTP-binding</keyword>
<keyword evidence="10" id="KW-0548">Nucleotidyltransferase</keyword>
<dbReference type="EC" id="2.7.7.77" evidence="8"/>
<feature type="binding site" evidence="8">
    <location>
        <position position="93"/>
    </location>
    <ligand>
        <name>GTP</name>
        <dbReference type="ChEBI" id="CHEBI:37565"/>
    </ligand>
</feature>
<dbReference type="InterPro" id="IPR025877">
    <property type="entry name" value="MobA-like_NTP_Trfase"/>
</dbReference>
<reference evidence="10 11" key="1">
    <citation type="submission" date="2019-08" db="EMBL/GenBank/DDBJ databases">
        <title>Genome of Vicingus serpentipes NCIMB 15042.</title>
        <authorList>
            <person name="Bowman J.P."/>
        </authorList>
    </citation>
    <scope>NUCLEOTIDE SEQUENCE [LARGE SCALE GENOMIC DNA]</scope>
    <source>
        <strain evidence="10 11">NCIMB 15042</strain>
    </source>
</reference>
<sequence length="182" mass="20199">MERTAIILAGGSSSRMGEDKGLMLIDGQPMIQYIINVVKGVVENIIIVSNNNEYEQFGYPVIEDVIKGKGPLGGIYTGLLHSKTDLNLVLSCDIPYINASILNLLISHSEGIDITIPKKDEITHQLMGVFNKKCLIPFKNALDNNELKLITLFEKLNLNVVDASHFSKRLFTNLNEKDDIKA</sequence>
<accession>A0A5C6RX73</accession>
<keyword evidence="1 8" id="KW-0963">Cytoplasm</keyword>
<dbReference type="SUPFAM" id="SSF53448">
    <property type="entry name" value="Nucleotide-diphospho-sugar transferases"/>
    <property type="match status" value="1"/>
</dbReference>
<keyword evidence="2 8" id="KW-0808">Transferase</keyword>
<dbReference type="PANTHER" id="PTHR19136:SF81">
    <property type="entry name" value="MOLYBDENUM COFACTOR GUANYLYLTRANSFERASE"/>
    <property type="match status" value="1"/>
</dbReference>
<keyword evidence="7 8" id="KW-0501">Molybdenum cofactor biosynthesis</keyword>
<name>A0A5C6RX73_9FLAO</name>
<comment type="caution">
    <text evidence="8">Lacks conserved residue(s) required for the propagation of feature annotation.</text>
</comment>
<feature type="binding site" evidence="8">
    <location>
        <position position="93"/>
    </location>
    <ligand>
        <name>Mg(2+)</name>
        <dbReference type="ChEBI" id="CHEBI:18420"/>
    </ligand>
</feature>
<dbReference type="GO" id="GO:0006777">
    <property type="term" value="P:Mo-molybdopterin cofactor biosynthetic process"/>
    <property type="evidence" value="ECO:0007669"/>
    <property type="project" value="UniProtKB-KW"/>
</dbReference>
<feature type="domain" description="MobA-like NTP transferase" evidence="9">
    <location>
        <begin position="5"/>
        <end position="146"/>
    </location>
</feature>
<dbReference type="OrthoDB" id="9788394at2"/>
<keyword evidence="5 8" id="KW-0460">Magnesium</keyword>
<dbReference type="AlphaFoldDB" id="A0A5C6RX73"/>
<evidence type="ECO:0000256" key="8">
    <source>
        <dbReference type="HAMAP-Rule" id="MF_00316"/>
    </source>
</evidence>
<evidence type="ECO:0000256" key="6">
    <source>
        <dbReference type="ARBA" id="ARBA00023134"/>
    </source>
</evidence>
<dbReference type="Gene3D" id="3.90.550.10">
    <property type="entry name" value="Spore Coat Polysaccharide Biosynthesis Protein SpsA, Chain A"/>
    <property type="match status" value="1"/>
</dbReference>
<keyword evidence="3 8" id="KW-0479">Metal-binding</keyword>
<evidence type="ECO:0000256" key="5">
    <source>
        <dbReference type="ARBA" id="ARBA00022842"/>
    </source>
</evidence>
<dbReference type="CDD" id="cd02503">
    <property type="entry name" value="MobA"/>
    <property type="match status" value="1"/>
</dbReference>
<dbReference type="GO" id="GO:0061603">
    <property type="term" value="F:molybdenum cofactor guanylyltransferase activity"/>
    <property type="evidence" value="ECO:0007669"/>
    <property type="project" value="UniProtKB-EC"/>
</dbReference>
<evidence type="ECO:0000259" key="9">
    <source>
        <dbReference type="Pfam" id="PF12804"/>
    </source>
</evidence>
<comment type="subcellular location">
    <subcellularLocation>
        <location evidence="8">Cytoplasm</location>
    </subcellularLocation>
</comment>
<dbReference type="EMBL" id="VOOS01000001">
    <property type="protein sequence ID" value="TXB66773.1"/>
    <property type="molecule type" value="Genomic_DNA"/>
</dbReference>
<evidence type="ECO:0000256" key="1">
    <source>
        <dbReference type="ARBA" id="ARBA00022490"/>
    </source>
</evidence>
<feature type="binding site" evidence="8">
    <location>
        <begin position="8"/>
        <end position="10"/>
    </location>
    <ligand>
        <name>GTP</name>
        <dbReference type="ChEBI" id="CHEBI:37565"/>
    </ligand>
</feature>
<dbReference type="GO" id="GO:0005525">
    <property type="term" value="F:GTP binding"/>
    <property type="evidence" value="ECO:0007669"/>
    <property type="project" value="UniProtKB-UniRule"/>
</dbReference>
<dbReference type="HAMAP" id="MF_00316">
    <property type="entry name" value="MobA"/>
    <property type="match status" value="1"/>
</dbReference>
<dbReference type="GO" id="GO:0046872">
    <property type="term" value="F:metal ion binding"/>
    <property type="evidence" value="ECO:0007669"/>
    <property type="project" value="UniProtKB-KW"/>
</dbReference>
<proteinExistence type="inferred from homology"/>
<dbReference type="PANTHER" id="PTHR19136">
    <property type="entry name" value="MOLYBDENUM COFACTOR GUANYLYLTRANSFERASE"/>
    <property type="match status" value="1"/>
</dbReference>
<evidence type="ECO:0000256" key="3">
    <source>
        <dbReference type="ARBA" id="ARBA00022723"/>
    </source>
</evidence>
<dbReference type="Pfam" id="PF12804">
    <property type="entry name" value="NTP_transf_3"/>
    <property type="match status" value="1"/>
</dbReference>
<feature type="binding site" evidence="8">
    <location>
        <position position="20"/>
    </location>
    <ligand>
        <name>GTP</name>
        <dbReference type="ChEBI" id="CHEBI:37565"/>
    </ligand>
</feature>
<comment type="catalytic activity">
    <reaction evidence="8">
        <text>Mo-molybdopterin + GTP + H(+) = Mo-molybdopterin guanine dinucleotide + diphosphate</text>
        <dbReference type="Rhea" id="RHEA:34243"/>
        <dbReference type="ChEBI" id="CHEBI:15378"/>
        <dbReference type="ChEBI" id="CHEBI:33019"/>
        <dbReference type="ChEBI" id="CHEBI:37565"/>
        <dbReference type="ChEBI" id="CHEBI:71302"/>
        <dbReference type="ChEBI" id="CHEBI:71310"/>
        <dbReference type="EC" id="2.7.7.77"/>
    </reaction>
</comment>
<evidence type="ECO:0000256" key="7">
    <source>
        <dbReference type="ARBA" id="ARBA00023150"/>
    </source>
</evidence>
<comment type="function">
    <text evidence="8">Transfers a GMP moiety from GTP to Mo-molybdopterin (Mo-MPT) cofactor (Moco or molybdenum cofactor) to form Mo-molybdopterin guanine dinucleotide (Mo-MGD) cofactor.</text>
</comment>
<evidence type="ECO:0000313" key="10">
    <source>
        <dbReference type="EMBL" id="TXB66773.1"/>
    </source>
</evidence>
<keyword evidence="11" id="KW-1185">Reference proteome</keyword>